<organism evidence="1 2">
    <name type="scientific">Leptospira sarikeiensis</name>
    <dbReference type="NCBI Taxonomy" id="2484943"/>
    <lineage>
        <taxon>Bacteria</taxon>
        <taxon>Pseudomonadati</taxon>
        <taxon>Spirochaetota</taxon>
        <taxon>Spirochaetia</taxon>
        <taxon>Leptospirales</taxon>
        <taxon>Leptospiraceae</taxon>
        <taxon>Leptospira</taxon>
    </lineage>
</organism>
<evidence type="ECO:0008006" key="3">
    <source>
        <dbReference type="Google" id="ProtNLM"/>
    </source>
</evidence>
<reference evidence="1" key="1">
    <citation type="journal article" date="2019" name="PLoS Negl. Trop. Dis.">
        <title>Revisiting the worldwide diversity of Leptospira species in the environment.</title>
        <authorList>
            <person name="Vincent A.T."/>
            <person name="Schiettekatte O."/>
            <person name="Bourhy P."/>
            <person name="Veyrier F.J."/>
            <person name="Picardeau M."/>
        </authorList>
    </citation>
    <scope>NUCLEOTIDE SEQUENCE [LARGE SCALE GENOMIC DNA]</scope>
    <source>
        <strain evidence="1">201702455</strain>
    </source>
</reference>
<sequence>MKKHLIFIICLIACPNCGPGGRSEPLRFERIQKADTLVFQAQVDSSLASGSWEYKFRIKQADRVSLVIELQSDKEGLSAKLVRNDFLLPDIYHCPKATIKEKLCKLEIPNPGAGEYSLVLDLSQKESSEPLFYRIFAAVHGPGFASVAWEEEIVRR</sequence>
<dbReference type="EMBL" id="RQGF01000012">
    <property type="protein sequence ID" value="TGL63533.1"/>
    <property type="molecule type" value="Genomic_DNA"/>
</dbReference>
<accession>A0A4R9KEA5</accession>
<gene>
    <name evidence="1" type="ORF">EHQ64_06165</name>
</gene>
<evidence type="ECO:0000313" key="1">
    <source>
        <dbReference type="EMBL" id="TGL63533.1"/>
    </source>
</evidence>
<proteinExistence type="predicted"/>
<comment type="caution">
    <text evidence="1">The sequence shown here is derived from an EMBL/GenBank/DDBJ whole genome shotgun (WGS) entry which is preliminary data.</text>
</comment>
<evidence type="ECO:0000313" key="2">
    <source>
        <dbReference type="Proteomes" id="UP000297762"/>
    </source>
</evidence>
<dbReference type="RefSeq" id="WP_135648614.1">
    <property type="nucleotide sequence ID" value="NZ_RQGF01000012.1"/>
</dbReference>
<keyword evidence="2" id="KW-1185">Reference proteome</keyword>
<protein>
    <recommendedName>
        <fullName evidence="3">Lipoprotein</fullName>
    </recommendedName>
</protein>
<name>A0A4R9KEA5_9LEPT</name>
<dbReference type="AlphaFoldDB" id="A0A4R9KEA5"/>
<dbReference type="OrthoDB" id="327023at2"/>
<dbReference type="Proteomes" id="UP000297762">
    <property type="component" value="Unassembled WGS sequence"/>
</dbReference>